<proteinExistence type="predicted"/>
<name>A0A164K656_9NOCA</name>
<protein>
    <submittedName>
        <fullName evidence="1">Uncharacterized protein</fullName>
    </submittedName>
</protein>
<dbReference type="EMBL" id="LWGR01000013">
    <property type="protein sequence ID" value="KZM71075.1"/>
    <property type="molecule type" value="Genomic_DNA"/>
</dbReference>
<reference evidence="1 2" key="1">
    <citation type="submission" date="2016-04" db="EMBL/GenBank/DDBJ databases">
        <authorList>
            <person name="Evans L.H."/>
            <person name="Alamgir A."/>
            <person name="Owens N."/>
            <person name="Weber N.D."/>
            <person name="Virtaneva K."/>
            <person name="Barbian K."/>
            <person name="Babar A."/>
            <person name="Rosenke K."/>
        </authorList>
    </citation>
    <scope>NUCLEOTIDE SEQUENCE [LARGE SCALE GENOMIC DNA]</scope>
    <source>
        <strain evidence="1 2">IFM 0406</strain>
    </source>
</reference>
<comment type="caution">
    <text evidence="1">The sequence shown here is derived from an EMBL/GenBank/DDBJ whole genome shotgun (WGS) entry which is preliminary data.</text>
</comment>
<organism evidence="1 2">
    <name type="scientific">Nocardia terpenica</name>
    <dbReference type="NCBI Taxonomy" id="455432"/>
    <lineage>
        <taxon>Bacteria</taxon>
        <taxon>Bacillati</taxon>
        <taxon>Actinomycetota</taxon>
        <taxon>Actinomycetes</taxon>
        <taxon>Mycobacteriales</taxon>
        <taxon>Nocardiaceae</taxon>
        <taxon>Nocardia</taxon>
    </lineage>
</organism>
<sequence length="76" mass="8580">MSSVYAIVSVADESGPGRVLLRGSRRMCRQAMFSGALTFIERGFRVERTGNDARLRVFHRTTGELEIERHLIALDI</sequence>
<evidence type="ECO:0000313" key="2">
    <source>
        <dbReference type="Proteomes" id="UP000076512"/>
    </source>
</evidence>
<keyword evidence="2" id="KW-1185">Reference proteome</keyword>
<accession>A0A164K656</accession>
<dbReference type="RefSeq" id="WP_156674782.1">
    <property type="nucleotide sequence ID" value="NZ_KV411304.1"/>
</dbReference>
<dbReference type="Proteomes" id="UP000076512">
    <property type="component" value="Unassembled WGS sequence"/>
</dbReference>
<evidence type="ECO:0000313" key="1">
    <source>
        <dbReference type="EMBL" id="KZM71075.1"/>
    </source>
</evidence>
<dbReference type="AlphaFoldDB" id="A0A164K656"/>
<gene>
    <name evidence="1" type="ORF">AWN90_41935</name>
</gene>